<dbReference type="PANTHER" id="PTHR42663:SF7">
    <property type="entry name" value="COENZYME PQQ SYNTHESIS PROTEIN B"/>
    <property type="match status" value="1"/>
</dbReference>
<dbReference type="PANTHER" id="PTHR42663">
    <property type="entry name" value="HYDROLASE C777.06C-RELATED-RELATED"/>
    <property type="match status" value="1"/>
</dbReference>
<evidence type="ECO:0000256" key="9">
    <source>
        <dbReference type="HAMAP-Rule" id="MF_00653"/>
    </source>
</evidence>
<evidence type="ECO:0000256" key="1">
    <source>
        <dbReference type="ARBA" id="ARBA00004886"/>
    </source>
</evidence>
<gene>
    <name evidence="9" type="primary">pqqB</name>
    <name evidence="11" type="ORF">ET33_10815</name>
</gene>
<comment type="function">
    <text evidence="7">Counteracts the endogenous Pycsar antiviral defense system. Phosphodiesterase that enables metal-dependent hydrolysis of host cyclic nucleotide Pycsar defense signals such as cCMP and cUMP.</text>
</comment>
<dbReference type="Gene3D" id="3.60.15.10">
    <property type="entry name" value="Ribonuclease Z/Hydroxyacylglutathione hydrolase-like"/>
    <property type="match status" value="1"/>
</dbReference>
<dbReference type="RefSeq" id="WP_036686440.1">
    <property type="nucleotide sequence ID" value="NZ_JNVM01000017.1"/>
</dbReference>
<comment type="caution">
    <text evidence="11">The sequence shown here is derived from an EMBL/GenBank/DDBJ whole genome shotgun (WGS) entry which is preliminary data.</text>
</comment>
<dbReference type="InterPro" id="IPR001279">
    <property type="entry name" value="Metallo-B-lactamas"/>
</dbReference>
<dbReference type="CDD" id="cd16274">
    <property type="entry name" value="PQQB-like_MBL-fold"/>
    <property type="match status" value="1"/>
</dbReference>
<proteinExistence type="inferred from homology"/>
<dbReference type="OrthoDB" id="9800940at2"/>
<accession>A0A081P0F6</accession>
<evidence type="ECO:0000313" key="11">
    <source>
        <dbReference type="EMBL" id="KEQ24179.1"/>
    </source>
</evidence>
<dbReference type="Proteomes" id="UP000028123">
    <property type="component" value="Unassembled WGS sequence"/>
</dbReference>
<dbReference type="eggNOG" id="COG1235">
    <property type="taxonomic scope" value="Bacteria"/>
</dbReference>
<keyword evidence="4 9" id="KW-0813">Transport</keyword>
<evidence type="ECO:0000256" key="3">
    <source>
        <dbReference type="ARBA" id="ARBA00015084"/>
    </source>
</evidence>
<keyword evidence="12" id="KW-1185">Reference proteome</keyword>
<comment type="similarity">
    <text evidence="2 9">Belongs to the PqqB family.</text>
</comment>
<feature type="domain" description="Metallo-beta-lactamase" evidence="10">
    <location>
        <begin position="51"/>
        <end position="273"/>
    </location>
</feature>
<dbReference type="AlphaFoldDB" id="A0A081P0F6"/>
<evidence type="ECO:0000256" key="7">
    <source>
        <dbReference type="ARBA" id="ARBA00034301"/>
    </source>
</evidence>
<comment type="function">
    <text evidence="9">May be involved in the transport of PQQ or its precursor to the periplasm.</text>
</comment>
<reference evidence="11 12" key="1">
    <citation type="submission" date="2014-06" db="EMBL/GenBank/DDBJ databases">
        <title>Draft genome sequence of Paenibacillus sp. MSt1.</title>
        <authorList>
            <person name="Aw Y.K."/>
            <person name="Ong K.S."/>
            <person name="Gan H.M."/>
            <person name="Lee S.M."/>
        </authorList>
    </citation>
    <scope>NUCLEOTIDE SEQUENCE [LARGE SCALE GENOMIC DNA]</scope>
    <source>
        <strain evidence="11 12">MSt1</strain>
    </source>
</reference>
<comment type="catalytic activity">
    <reaction evidence="6">
        <text>3',5'-cyclic CMP + H2O = CMP + H(+)</text>
        <dbReference type="Rhea" id="RHEA:72675"/>
        <dbReference type="ChEBI" id="CHEBI:15377"/>
        <dbReference type="ChEBI" id="CHEBI:15378"/>
        <dbReference type="ChEBI" id="CHEBI:58003"/>
        <dbReference type="ChEBI" id="CHEBI:60377"/>
    </reaction>
    <physiologicalReaction direction="left-to-right" evidence="6">
        <dbReference type="Rhea" id="RHEA:72676"/>
    </physiologicalReaction>
</comment>
<evidence type="ECO:0000256" key="4">
    <source>
        <dbReference type="ARBA" id="ARBA00022448"/>
    </source>
</evidence>
<dbReference type="HAMAP" id="MF_00653">
    <property type="entry name" value="PQQ_syn_PqqB"/>
    <property type="match status" value="1"/>
</dbReference>
<dbReference type="InterPro" id="IPR011842">
    <property type="entry name" value="PQQ_synth_PqqB"/>
</dbReference>
<protein>
    <recommendedName>
        <fullName evidence="3 9">Coenzyme PQQ synthesis protein B</fullName>
    </recommendedName>
    <alternativeName>
        <fullName evidence="9">Pyrroloquinoline quinone biosynthesis protein B</fullName>
    </alternativeName>
</protein>
<evidence type="ECO:0000313" key="12">
    <source>
        <dbReference type="Proteomes" id="UP000028123"/>
    </source>
</evidence>
<evidence type="ECO:0000256" key="8">
    <source>
        <dbReference type="ARBA" id="ARBA00048505"/>
    </source>
</evidence>
<evidence type="ECO:0000259" key="10">
    <source>
        <dbReference type="Pfam" id="PF12706"/>
    </source>
</evidence>
<keyword evidence="5 9" id="KW-0884">PQQ biosynthesis</keyword>
<evidence type="ECO:0000256" key="2">
    <source>
        <dbReference type="ARBA" id="ARBA00008481"/>
    </source>
</evidence>
<comment type="catalytic activity">
    <reaction evidence="8">
        <text>3',5'-cyclic UMP + H2O = UMP + H(+)</text>
        <dbReference type="Rhea" id="RHEA:70575"/>
        <dbReference type="ChEBI" id="CHEBI:15377"/>
        <dbReference type="ChEBI" id="CHEBI:15378"/>
        <dbReference type="ChEBI" id="CHEBI:57865"/>
        <dbReference type="ChEBI" id="CHEBI:184387"/>
    </reaction>
    <physiologicalReaction direction="left-to-right" evidence="8">
        <dbReference type="Rhea" id="RHEA:70576"/>
    </physiologicalReaction>
</comment>
<evidence type="ECO:0000256" key="6">
    <source>
        <dbReference type="ARBA" id="ARBA00034221"/>
    </source>
</evidence>
<dbReference type="InterPro" id="IPR036866">
    <property type="entry name" value="RibonucZ/Hydroxyglut_hydro"/>
</dbReference>
<evidence type="ECO:0000256" key="5">
    <source>
        <dbReference type="ARBA" id="ARBA00022905"/>
    </source>
</evidence>
<comment type="pathway">
    <text evidence="1 9">Cofactor biosynthesis; pyrroloquinoline quinone biosynthesis.</text>
</comment>
<name>A0A081P0F6_9BACL</name>
<dbReference type="UniPathway" id="UPA00539"/>
<organism evidence="11 12">
    <name type="scientific">Paenibacillus tyrfis</name>
    <dbReference type="NCBI Taxonomy" id="1501230"/>
    <lineage>
        <taxon>Bacteria</taxon>
        <taxon>Bacillati</taxon>
        <taxon>Bacillota</taxon>
        <taxon>Bacilli</taxon>
        <taxon>Bacillales</taxon>
        <taxon>Paenibacillaceae</taxon>
        <taxon>Paenibacillus</taxon>
    </lineage>
</organism>
<sequence>MLLKIMGTAAGGGFPQWNCACPNCHLARARDGQALTRMQSSVAVSSDGAAWYLINATPDIRQQIELQPSLRPGPGLRSTPIAGVLLTDAELDHTIGLLSLREGGQLDIFATGPVMQALAGPFPVRHMLEPYAGAHWRAMTPGVPFALFSDRLEVTPFCLGSKAPRYAYGCLGGDEGSSAPAWVVGYRFEDRLTGGKVVYAPGVEVWSDELEQQLADADCILLDGTFWQADELKGLGVSELAAWDMGHVPIDGTDGSLHRLARLTTARKIYVHINNTNPILNPASSECHTLLALGIEIGYDGMELEV</sequence>
<dbReference type="Pfam" id="PF12706">
    <property type="entry name" value="Lactamase_B_2"/>
    <property type="match status" value="1"/>
</dbReference>
<dbReference type="EMBL" id="JNVM01000017">
    <property type="protein sequence ID" value="KEQ24179.1"/>
    <property type="molecule type" value="Genomic_DNA"/>
</dbReference>
<dbReference type="GO" id="GO:0018189">
    <property type="term" value="P:pyrroloquinoline quinone biosynthetic process"/>
    <property type="evidence" value="ECO:0007669"/>
    <property type="project" value="UniProtKB-UniRule"/>
</dbReference>
<dbReference type="SUPFAM" id="SSF56281">
    <property type="entry name" value="Metallo-hydrolase/oxidoreductase"/>
    <property type="match status" value="1"/>
</dbReference>
<dbReference type="NCBIfam" id="TIGR02108">
    <property type="entry name" value="PQQ_syn_pqqB"/>
    <property type="match status" value="1"/>
</dbReference>